<dbReference type="GO" id="GO:0008236">
    <property type="term" value="F:serine-type peptidase activity"/>
    <property type="evidence" value="ECO:0007669"/>
    <property type="project" value="UniProtKB-KW"/>
</dbReference>
<sequence length="249" mass="27164">MTTRPPQIVAFGGGGFSMEAGNPLLDDYVLSLTGVERPRVCFVPTASGDADHYVVRFYRTFSMQCETSHVSLFRRDRGSGAVEGDLEEHLLSQDVIYVGGGSVVSLLGAWRAHGLDRILKAAWRKGVVLCGLSAGSLCWFAEAVTAFHGAPSVVRGLGLLPFSNCVHYDGEPARREEYRRFVGDGVRPGYAADDGAALHFEHRQLKHVVSSRPRAQAYRVEPVGSEIAESPLHARYLGERMPDMLMATA</sequence>
<keyword evidence="2" id="KW-0645">Protease</keyword>
<dbReference type="Proteomes" id="UP000008229">
    <property type="component" value="Chromosome"/>
</dbReference>
<dbReference type="Gene3D" id="3.40.50.880">
    <property type="match status" value="1"/>
</dbReference>
<keyword evidence="3" id="KW-0378">Hydrolase</keyword>
<dbReference type="RefSeq" id="WP_012931690.1">
    <property type="nucleotide sequence ID" value="NC_013739.1"/>
</dbReference>
<proteinExistence type="inferred from homology"/>
<dbReference type="InterPro" id="IPR005320">
    <property type="entry name" value="Peptidase_S51"/>
</dbReference>
<comment type="similarity">
    <text evidence="1">Belongs to the peptidase S51 family.</text>
</comment>
<dbReference type="InterPro" id="IPR029062">
    <property type="entry name" value="Class_I_gatase-like"/>
</dbReference>
<accession>D3F559</accession>
<evidence type="ECO:0000313" key="6">
    <source>
        <dbReference type="Proteomes" id="UP000008229"/>
    </source>
</evidence>
<evidence type="ECO:0000256" key="1">
    <source>
        <dbReference type="ARBA" id="ARBA00006534"/>
    </source>
</evidence>
<evidence type="ECO:0000256" key="3">
    <source>
        <dbReference type="ARBA" id="ARBA00022801"/>
    </source>
</evidence>
<dbReference type="STRING" id="469383.Cwoe_0201"/>
<dbReference type="CDD" id="cd03146">
    <property type="entry name" value="GAT1_Peptidase_E"/>
    <property type="match status" value="1"/>
</dbReference>
<dbReference type="KEGG" id="cwo:Cwoe_0201"/>
<organism evidence="5 6">
    <name type="scientific">Conexibacter woesei (strain DSM 14684 / CCUG 47730 / CIP 108061 / JCM 11494 / NBRC 100937 / ID131577)</name>
    <dbReference type="NCBI Taxonomy" id="469383"/>
    <lineage>
        <taxon>Bacteria</taxon>
        <taxon>Bacillati</taxon>
        <taxon>Actinomycetota</taxon>
        <taxon>Thermoleophilia</taxon>
        <taxon>Solirubrobacterales</taxon>
        <taxon>Conexibacteraceae</taxon>
        <taxon>Conexibacter</taxon>
    </lineage>
</organism>
<dbReference type="OrthoDB" id="9778515at2"/>
<protein>
    <submittedName>
        <fullName evidence="5">Peptidase S51 dipeptidase E</fullName>
    </submittedName>
</protein>
<dbReference type="PANTHER" id="PTHR20842:SF0">
    <property type="entry name" value="ALPHA-ASPARTYL DIPEPTIDASE"/>
    <property type="match status" value="1"/>
</dbReference>
<gene>
    <name evidence="5" type="ordered locus">Cwoe_0201</name>
</gene>
<evidence type="ECO:0000256" key="4">
    <source>
        <dbReference type="ARBA" id="ARBA00022825"/>
    </source>
</evidence>
<dbReference type="GO" id="GO:0006508">
    <property type="term" value="P:proteolysis"/>
    <property type="evidence" value="ECO:0007669"/>
    <property type="project" value="UniProtKB-KW"/>
</dbReference>
<dbReference type="EMBL" id="CP001854">
    <property type="protein sequence ID" value="ADB48637.1"/>
    <property type="molecule type" value="Genomic_DNA"/>
</dbReference>
<dbReference type="eggNOG" id="COG3340">
    <property type="taxonomic scope" value="Bacteria"/>
</dbReference>
<evidence type="ECO:0000313" key="5">
    <source>
        <dbReference type="EMBL" id="ADB48637.1"/>
    </source>
</evidence>
<evidence type="ECO:0000256" key="2">
    <source>
        <dbReference type="ARBA" id="ARBA00022670"/>
    </source>
</evidence>
<name>D3F559_CONWI</name>
<reference evidence="6" key="2">
    <citation type="submission" date="2010-01" db="EMBL/GenBank/DDBJ databases">
        <title>The complete genome of Conexibacter woesei DSM 14684.</title>
        <authorList>
            <consortium name="US DOE Joint Genome Institute (JGI-PGF)"/>
            <person name="Lucas S."/>
            <person name="Copeland A."/>
            <person name="Lapidus A."/>
            <person name="Glavina del Rio T."/>
            <person name="Dalin E."/>
            <person name="Tice H."/>
            <person name="Bruce D."/>
            <person name="Goodwin L."/>
            <person name="Pitluck S."/>
            <person name="Kyrpides N."/>
            <person name="Mavromatis K."/>
            <person name="Ivanova N."/>
            <person name="Mikhailova N."/>
            <person name="Chertkov O."/>
            <person name="Brettin T."/>
            <person name="Detter J.C."/>
            <person name="Han C."/>
            <person name="Larimer F."/>
            <person name="Land M."/>
            <person name="Hauser L."/>
            <person name="Markowitz V."/>
            <person name="Cheng J.-F."/>
            <person name="Hugenholtz P."/>
            <person name="Woyke T."/>
            <person name="Wu D."/>
            <person name="Pukall R."/>
            <person name="Steenblock K."/>
            <person name="Schneider S."/>
            <person name="Klenk H.-P."/>
            <person name="Eisen J.A."/>
        </authorList>
    </citation>
    <scope>NUCLEOTIDE SEQUENCE [LARGE SCALE GENOMIC DNA]</scope>
    <source>
        <strain evidence="6">DSM 14684 / CIP 108061 / JCM 11494 / NBRC 100937 / ID131577</strain>
    </source>
</reference>
<reference evidence="5 6" key="1">
    <citation type="journal article" date="2010" name="Stand. Genomic Sci.">
        <title>Complete genome sequence of Conexibacter woesei type strain (ID131577).</title>
        <authorList>
            <person name="Pukall R."/>
            <person name="Lapidus A."/>
            <person name="Glavina Del Rio T."/>
            <person name="Copeland A."/>
            <person name="Tice H."/>
            <person name="Cheng J.-F."/>
            <person name="Lucas S."/>
            <person name="Chen F."/>
            <person name="Nolan M."/>
            <person name="Bruce D."/>
            <person name="Goodwin L."/>
            <person name="Pitluck S."/>
            <person name="Mavromatis K."/>
            <person name="Ivanova N."/>
            <person name="Ovchinnikova G."/>
            <person name="Pati A."/>
            <person name="Chen A."/>
            <person name="Palaniappan K."/>
            <person name="Land M."/>
            <person name="Hauser L."/>
            <person name="Chang Y.-J."/>
            <person name="Jeffries C.D."/>
            <person name="Chain P."/>
            <person name="Meincke L."/>
            <person name="Sims D."/>
            <person name="Brettin T."/>
            <person name="Detter J.C."/>
            <person name="Rohde M."/>
            <person name="Goeker M."/>
            <person name="Bristow J."/>
            <person name="Eisen J.A."/>
            <person name="Markowitz V."/>
            <person name="Kyrpides N.C."/>
            <person name="Klenk H.-P."/>
            <person name="Hugenholtz P."/>
        </authorList>
    </citation>
    <scope>NUCLEOTIDE SEQUENCE [LARGE SCALE GENOMIC DNA]</scope>
    <source>
        <strain evidence="6">DSM 14684 / CIP 108061 / JCM 11494 / NBRC 100937 / ID131577</strain>
    </source>
</reference>
<dbReference type="PANTHER" id="PTHR20842">
    <property type="entry name" value="PROTEASE S51 ALPHA-ASPARTYL DIPEPTIDASE"/>
    <property type="match status" value="1"/>
</dbReference>
<dbReference type="Pfam" id="PF03575">
    <property type="entry name" value="Peptidase_S51"/>
    <property type="match status" value="1"/>
</dbReference>
<dbReference type="SUPFAM" id="SSF52317">
    <property type="entry name" value="Class I glutamine amidotransferase-like"/>
    <property type="match status" value="1"/>
</dbReference>
<dbReference type="AlphaFoldDB" id="D3F559"/>
<keyword evidence="4" id="KW-0720">Serine protease</keyword>
<dbReference type="HOGENOM" id="CLU_067063_0_0_11"/>
<keyword evidence="6" id="KW-1185">Reference proteome</keyword>